<dbReference type="GeneID" id="93535101"/>
<organism evidence="1 2">
    <name type="scientific">Segatella buccae</name>
    <dbReference type="NCBI Taxonomy" id="28126"/>
    <lineage>
        <taxon>Bacteria</taxon>
        <taxon>Pseudomonadati</taxon>
        <taxon>Bacteroidota</taxon>
        <taxon>Bacteroidia</taxon>
        <taxon>Bacteroidales</taxon>
        <taxon>Prevotellaceae</taxon>
        <taxon>Segatella</taxon>
    </lineage>
</organism>
<dbReference type="EMBL" id="UGTJ01000001">
    <property type="protein sequence ID" value="SUB80822.1"/>
    <property type="molecule type" value="Genomic_DNA"/>
</dbReference>
<dbReference type="RefSeq" id="WP_004343991.1">
    <property type="nucleotide sequence ID" value="NZ_CAURJP010000017.1"/>
</dbReference>
<dbReference type="Proteomes" id="UP000255283">
    <property type="component" value="Unassembled WGS sequence"/>
</dbReference>
<proteinExistence type="predicted"/>
<dbReference type="AlphaFoldDB" id="A0AAQ1UJZ2"/>
<evidence type="ECO:0008006" key="3">
    <source>
        <dbReference type="Google" id="ProtNLM"/>
    </source>
</evidence>
<protein>
    <recommendedName>
        <fullName evidence="3">Phospholipase</fullName>
    </recommendedName>
</protein>
<evidence type="ECO:0000313" key="1">
    <source>
        <dbReference type="EMBL" id="SUB80822.1"/>
    </source>
</evidence>
<comment type="caution">
    <text evidence="1">The sequence shown here is derived from an EMBL/GenBank/DDBJ whole genome shotgun (WGS) entry which is preliminary data.</text>
</comment>
<evidence type="ECO:0000313" key="2">
    <source>
        <dbReference type="Proteomes" id="UP000255283"/>
    </source>
</evidence>
<sequence>MIYLLLALVAGGLLVGFFTWIGNRNSQGDEECIVVKKGDCTTCNGENSKCEQECMLEASVKDIEYYNDEELDAFAGRPADAYSEREVEQFSEVLYTMKPEEVKGWTRSLTLRGINIPNQLKDEVFAFL</sequence>
<gene>
    <name evidence="1" type="ORF">NCTC13063_02122</name>
</gene>
<name>A0AAQ1UJZ2_9BACT</name>
<accession>A0AAQ1UJZ2</accession>
<reference evidence="1 2" key="1">
    <citation type="submission" date="2018-06" db="EMBL/GenBank/DDBJ databases">
        <authorList>
            <consortium name="Pathogen Informatics"/>
            <person name="Doyle S."/>
        </authorList>
    </citation>
    <scope>NUCLEOTIDE SEQUENCE [LARGE SCALE GENOMIC DNA]</scope>
    <source>
        <strain evidence="1 2">NCTC13063</strain>
    </source>
</reference>